<dbReference type="Proteomes" id="UP000886520">
    <property type="component" value="Chromosome 18"/>
</dbReference>
<dbReference type="OrthoDB" id="778453at2759"/>
<accession>A0A9D4UED1</accession>
<dbReference type="EMBL" id="JABFUD020000018">
    <property type="protein sequence ID" value="KAI5066167.1"/>
    <property type="molecule type" value="Genomic_DNA"/>
</dbReference>
<organism evidence="1 2">
    <name type="scientific">Adiantum capillus-veneris</name>
    <name type="common">Maidenhair fern</name>
    <dbReference type="NCBI Taxonomy" id="13818"/>
    <lineage>
        <taxon>Eukaryota</taxon>
        <taxon>Viridiplantae</taxon>
        <taxon>Streptophyta</taxon>
        <taxon>Embryophyta</taxon>
        <taxon>Tracheophyta</taxon>
        <taxon>Polypodiopsida</taxon>
        <taxon>Polypodiidae</taxon>
        <taxon>Polypodiales</taxon>
        <taxon>Pteridineae</taxon>
        <taxon>Pteridaceae</taxon>
        <taxon>Vittarioideae</taxon>
        <taxon>Adiantum</taxon>
    </lineage>
</organism>
<name>A0A9D4UED1_ADICA</name>
<sequence>MPPPKSSESVSTYLRDIIFGILNKNEVAMEELLPMINVMYGSDVDIKDQINQKRDLAMDCMGHGKEKRISTIWALRD</sequence>
<keyword evidence="2" id="KW-1185">Reference proteome</keyword>
<gene>
    <name evidence="1" type="ORF">GOP47_0018791</name>
</gene>
<proteinExistence type="predicted"/>
<evidence type="ECO:0000313" key="2">
    <source>
        <dbReference type="Proteomes" id="UP000886520"/>
    </source>
</evidence>
<reference evidence="1" key="1">
    <citation type="submission" date="2021-01" db="EMBL/GenBank/DDBJ databases">
        <title>Adiantum capillus-veneris genome.</title>
        <authorList>
            <person name="Fang Y."/>
            <person name="Liao Q."/>
        </authorList>
    </citation>
    <scope>NUCLEOTIDE SEQUENCE</scope>
    <source>
        <strain evidence="1">H3</strain>
        <tissue evidence="1">Leaf</tissue>
    </source>
</reference>
<protein>
    <submittedName>
        <fullName evidence="1">Uncharacterized protein</fullName>
    </submittedName>
</protein>
<comment type="caution">
    <text evidence="1">The sequence shown here is derived from an EMBL/GenBank/DDBJ whole genome shotgun (WGS) entry which is preliminary data.</text>
</comment>
<dbReference type="AlphaFoldDB" id="A0A9D4UED1"/>
<evidence type="ECO:0000313" key="1">
    <source>
        <dbReference type="EMBL" id="KAI5066167.1"/>
    </source>
</evidence>